<gene>
    <name evidence="3" type="ORF">GCM10010449_31950</name>
</gene>
<name>A0ABP6MER4_9ACTN</name>
<organism evidence="3 4">
    <name type="scientific">Streptomyces rectiviolaceus</name>
    <dbReference type="NCBI Taxonomy" id="332591"/>
    <lineage>
        <taxon>Bacteria</taxon>
        <taxon>Bacillati</taxon>
        <taxon>Actinomycetota</taxon>
        <taxon>Actinomycetes</taxon>
        <taxon>Kitasatosporales</taxon>
        <taxon>Streptomycetaceae</taxon>
        <taxon>Streptomyces</taxon>
    </lineage>
</organism>
<keyword evidence="4" id="KW-1185">Reference proteome</keyword>
<feature type="region of interest" description="Disordered" evidence="1">
    <location>
        <begin position="74"/>
        <end position="96"/>
    </location>
</feature>
<evidence type="ECO:0008006" key="5">
    <source>
        <dbReference type="Google" id="ProtNLM"/>
    </source>
</evidence>
<dbReference type="EMBL" id="BAAAUG010000046">
    <property type="protein sequence ID" value="GAA3106593.1"/>
    <property type="molecule type" value="Genomic_DNA"/>
</dbReference>
<evidence type="ECO:0000256" key="1">
    <source>
        <dbReference type="SAM" id="MobiDB-lite"/>
    </source>
</evidence>
<keyword evidence="2" id="KW-0812">Transmembrane</keyword>
<protein>
    <recommendedName>
        <fullName evidence="5">Secreted protein</fullName>
    </recommendedName>
</protein>
<keyword evidence="2" id="KW-0472">Membrane</keyword>
<evidence type="ECO:0000313" key="3">
    <source>
        <dbReference type="EMBL" id="GAA3106593.1"/>
    </source>
</evidence>
<dbReference type="Proteomes" id="UP001501637">
    <property type="component" value="Unassembled WGS sequence"/>
</dbReference>
<sequence length="112" mass="12067">MPDAATTGVEVAVVAVVLLVVVAVLLRVMVAVLMMGSFRGHANEGPGRTVCSRPVRRAEKRTAAKGFAKKMEATELQSLDTRRKKRRSAPAPQKAAYTRAVRKVAQLAGRRA</sequence>
<evidence type="ECO:0000313" key="4">
    <source>
        <dbReference type="Proteomes" id="UP001501637"/>
    </source>
</evidence>
<comment type="caution">
    <text evidence="3">The sequence shown here is derived from an EMBL/GenBank/DDBJ whole genome shotgun (WGS) entry which is preliminary data.</text>
</comment>
<evidence type="ECO:0000256" key="2">
    <source>
        <dbReference type="SAM" id="Phobius"/>
    </source>
</evidence>
<accession>A0ABP6MER4</accession>
<keyword evidence="2" id="KW-1133">Transmembrane helix</keyword>
<proteinExistence type="predicted"/>
<reference evidence="4" key="1">
    <citation type="journal article" date="2019" name="Int. J. Syst. Evol. Microbiol.">
        <title>The Global Catalogue of Microorganisms (GCM) 10K type strain sequencing project: providing services to taxonomists for standard genome sequencing and annotation.</title>
        <authorList>
            <consortium name="The Broad Institute Genomics Platform"/>
            <consortium name="The Broad Institute Genome Sequencing Center for Infectious Disease"/>
            <person name="Wu L."/>
            <person name="Ma J."/>
        </authorList>
    </citation>
    <scope>NUCLEOTIDE SEQUENCE [LARGE SCALE GENOMIC DNA]</scope>
    <source>
        <strain evidence="4">JCM 9092</strain>
    </source>
</reference>
<feature type="transmembrane region" description="Helical" evidence="2">
    <location>
        <begin position="12"/>
        <end position="34"/>
    </location>
</feature>